<dbReference type="SUPFAM" id="SSF54909">
    <property type="entry name" value="Dimeric alpha+beta barrel"/>
    <property type="match status" value="1"/>
</dbReference>
<dbReference type="SUPFAM" id="SSF46785">
    <property type="entry name" value="Winged helix' DNA-binding domain"/>
    <property type="match status" value="1"/>
</dbReference>
<dbReference type="Gene3D" id="3.30.70.920">
    <property type="match status" value="1"/>
</dbReference>
<name>A0A562NND3_9HYPH</name>
<keyword evidence="6" id="KW-1185">Reference proteome</keyword>
<reference evidence="5 6" key="1">
    <citation type="journal article" date="2015" name="Stand. Genomic Sci.">
        <title>Genomic Encyclopedia of Bacterial and Archaeal Type Strains, Phase III: the genomes of soil and plant-associated and newly described type strains.</title>
        <authorList>
            <person name="Whitman W.B."/>
            <person name="Woyke T."/>
            <person name="Klenk H.P."/>
            <person name="Zhou Y."/>
            <person name="Lilburn T.G."/>
            <person name="Beck B.J."/>
            <person name="De Vos P."/>
            <person name="Vandamme P."/>
            <person name="Eisen J.A."/>
            <person name="Garrity G."/>
            <person name="Hugenholtz P."/>
            <person name="Kyrpides N.C."/>
        </authorList>
    </citation>
    <scope>NUCLEOTIDE SEQUENCE [LARGE SCALE GENOMIC DNA]</scope>
    <source>
        <strain evidence="5 6">CGMCC 1.2546</strain>
    </source>
</reference>
<dbReference type="InterPro" id="IPR036388">
    <property type="entry name" value="WH-like_DNA-bd_sf"/>
</dbReference>
<dbReference type="PROSITE" id="PS50956">
    <property type="entry name" value="HTH_ASNC_2"/>
    <property type="match status" value="1"/>
</dbReference>
<sequence>MIVSKGGGYLSKDKEFSLKCLRNENADLDAADLKILRLLERDARTSTAELARSVGLSAPSVAERIRRLQESGVIVAYTVRINPAALGMKLSAWLRIRPVPGQLAVVAEIIRDLPEIAQCDRVTGEDCFIALAHVGSVAELERVIDRIIPFAMTNTAIIQSSPVVARSPLEAVKRLP</sequence>
<keyword evidence="3" id="KW-0804">Transcription</keyword>
<dbReference type="Gene3D" id="1.10.10.10">
    <property type="entry name" value="Winged helix-like DNA-binding domain superfamily/Winged helix DNA-binding domain"/>
    <property type="match status" value="1"/>
</dbReference>
<evidence type="ECO:0000259" key="4">
    <source>
        <dbReference type="PROSITE" id="PS50956"/>
    </source>
</evidence>
<proteinExistence type="predicted"/>
<dbReference type="InterPro" id="IPR019888">
    <property type="entry name" value="Tscrpt_reg_AsnC-like"/>
</dbReference>
<dbReference type="AlphaFoldDB" id="A0A562NND3"/>
<feature type="domain" description="HTH asnC-type" evidence="4">
    <location>
        <begin position="28"/>
        <end position="89"/>
    </location>
</feature>
<dbReference type="InterPro" id="IPR011991">
    <property type="entry name" value="ArsR-like_HTH"/>
</dbReference>
<dbReference type="PANTHER" id="PTHR30154:SF53">
    <property type="entry name" value="HTH-TYPE TRANSCRIPTIONAL REGULATOR LRPC"/>
    <property type="match status" value="1"/>
</dbReference>
<dbReference type="GO" id="GO:0043200">
    <property type="term" value="P:response to amino acid"/>
    <property type="evidence" value="ECO:0007669"/>
    <property type="project" value="TreeGrafter"/>
</dbReference>
<dbReference type="InterPro" id="IPR000485">
    <property type="entry name" value="AsnC-type_HTH_dom"/>
</dbReference>
<evidence type="ECO:0000313" key="5">
    <source>
        <dbReference type="EMBL" id="TWI33633.1"/>
    </source>
</evidence>
<dbReference type="Pfam" id="PF01037">
    <property type="entry name" value="AsnC_trans_reg"/>
    <property type="match status" value="1"/>
</dbReference>
<dbReference type="PANTHER" id="PTHR30154">
    <property type="entry name" value="LEUCINE-RESPONSIVE REGULATORY PROTEIN"/>
    <property type="match status" value="1"/>
</dbReference>
<gene>
    <name evidence="5" type="ORF">IQ26_03902</name>
</gene>
<dbReference type="SMART" id="SM00344">
    <property type="entry name" value="HTH_ASNC"/>
    <property type="match status" value="1"/>
</dbReference>
<dbReference type="Pfam" id="PF13412">
    <property type="entry name" value="HTH_24"/>
    <property type="match status" value="1"/>
</dbReference>
<accession>A0A562NND3</accession>
<dbReference type="GO" id="GO:0005829">
    <property type="term" value="C:cytosol"/>
    <property type="evidence" value="ECO:0007669"/>
    <property type="project" value="TreeGrafter"/>
</dbReference>
<evidence type="ECO:0000256" key="1">
    <source>
        <dbReference type="ARBA" id="ARBA00023015"/>
    </source>
</evidence>
<evidence type="ECO:0000256" key="2">
    <source>
        <dbReference type="ARBA" id="ARBA00023125"/>
    </source>
</evidence>
<dbReference type="EMBL" id="VLKT01000024">
    <property type="protein sequence ID" value="TWI33633.1"/>
    <property type="molecule type" value="Genomic_DNA"/>
</dbReference>
<dbReference type="InterPro" id="IPR019885">
    <property type="entry name" value="Tscrpt_reg_HTH_AsnC-type_CS"/>
</dbReference>
<comment type="caution">
    <text evidence="5">The sequence shown here is derived from an EMBL/GenBank/DDBJ whole genome shotgun (WGS) entry which is preliminary data.</text>
</comment>
<dbReference type="PRINTS" id="PR00033">
    <property type="entry name" value="HTHASNC"/>
</dbReference>
<dbReference type="Proteomes" id="UP000317122">
    <property type="component" value="Unassembled WGS sequence"/>
</dbReference>
<protein>
    <submittedName>
        <fullName evidence="5">Lrp/AsnC family leucine-responsive transcriptional regulator</fullName>
    </submittedName>
</protein>
<dbReference type="PROSITE" id="PS00519">
    <property type="entry name" value="HTH_ASNC_1"/>
    <property type="match status" value="1"/>
</dbReference>
<organism evidence="5 6">
    <name type="scientific">Mesorhizobium tianshanense</name>
    <dbReference type="NCBI Taxonomy" id="39844"/>
    <lineage>
        <taxon>Bacteria</taxon>
        <taxon>Pseudomonadati</taxon>
        <taxon>Pseudomonadota</taxon>
        <taxon>Alphaproteobacteria</taxon>
        <taxon>Hyphomicrobiales</taxon>
        <taxon>Phyllobacteriaceae</taxon>
        <taxon>Mesorhizobium</taxon>
    </lineage>
</organism>
<evidence type="ECO:0000256" key="3">
    <source>
        <dbReference type="ARBA" id="ARBA00023163"/>
    </source>
</evidence>
<dbReference type="GO" id="GO:0043565">
    <property type="term" value="F:sequence-specific DNA binding"/>
    <property type="evidence" value="ECO:0007669"/>
    <property type="project" value="InterPro"/>
</dbReference>
<dbReference type="InterPro" id="IPR011008">
    <property type="entry name" value="Dimeric_a/b-barrel"/>
</dbReference>
<dbReference type="InterPro" id="IPR019887">
    <property type="entry name" value="Tscrpt_reg_AsnC/Lrp_C"/>
</dbReference>
<dbReference type="CDD" id="cd00090">
    <property type="entry name" value="HTH_ARSR"/>
    <property type="match status" value="1"/>
</dbReference>
<dbReference type="GO" id="GO:0006355">
    <property type="term" value="P:regulation of DNA-templated transcription"/>
    <property type="evidence" value="ECO:0007669"/>
    <property type="project" value="UniProtKB-ARBA"/>
</dbReference>
<evidence type="ECO:0000313" key="6">
    <source>
        <dbReference type="Proteomes" id="UP000317122"/>
    </source>
</evidence>
<dbReference type="InterPro" id="IPR036390">
    <property type="entry name" value="WH_DNA-bd_sf"/>
</dbReference>
<keyword evidence="2" id="KW-0238">DNA-binding</keyword>
<keyword evidence="1" id="KW-0805">Transcription regulation</keyword>